<protein>
    <submittedName>
        <fullName evidence="1">Uncharacterized protein</fullName>
    </submittedName>
</protein>
<reference evidence="1 2" key="1">
    <citation type="submission" date="2017-07" db="EMBL/GenBank/DDBJ databases">
        <title>Thauera sp. KNDSS-Mac4 genome sequence and assembly.</title>
        <authorList>
            <person name="Mayilraj S."/>
        </authorList>
    </citation>
    <scope>NUCLEOTIDE SEQUENCE [LARGE SCALE GENOMIC DNA]</scope>
    <source>
        <strain evidence="1 2">KNDSS-Mac4</strain>
    </source>
</reference>
<keyword evidence="2" id="KW-1185">Reference proteome</keyword>
<dbReference type="AlphaFoldDB" id="A0A235F0Q5"/>
<evidence type="ECO:0000313" key="2">
    <source>
        <dbReference type="Proteomes" id="UP000215181"/>
    </source>
</evidence>
<name>A0A235F0Q5_9RHOO</name>
<sequence length="169" mass="18821">MRTTQSSTVERDSENKIDPATRLPIDVLPLVKELGVSKGLVCALMSFAREQGQQGVLGSIVKLFWHNISSLRGRAVFAYLRKILSHKRDFKRMVALQIEARGSGDVPATEASRLTVKLSALLERCADWVVRNAQGQTVGTLKVRGESGYVERLDPVRRCPGKWCNSVRE</sequence>
<gene>
    <name evidence="1" type="ORF">CGK74_05245</name>
</gene>
<proteinExistence type="predicted"/>
<evidence type="ECO:0000313" key="1">
    <source>
        <dbReference type="EMBL" id="OYD54876.1"/>
    </source>
</evidence>
<dbReference type="OrthoDB" id="9123936at2"/>
<dbReference type="EMBL" id="NOIH01000004">
    <property type="protein sequence ID" value="OYD54876.1"/>
    <property type="molecule type" value="Genomic_DNA"/>
</dbReference>
<dbReference type="Proteomes" id="UP000215181">
    <property type="component" value="Unassembled WGS sequence"/>
</dbReference>
<comment type="caution">
    <text evidence="1">The sequence shown here is derived from an EMBL/GenBank/DDBJ whole genome shotgun (WGS) entry which is preliminary data.</text>
</comment>
<organism evidence="1 2">
    <name type="scientific">Thauera propionica</name>
    <dbReference type="NCBI Taxonomy" id="2019431"/>
    <lineage>
        <taxon>Bacteria</taxon>
        <taxon>Pseudomonadati</taxon>
        <taxon>Pseudomonadota</taxon>
        <taxon>Betaproteobacteria</taxon>
        <taxon>Rhodocyclales</taxon>
        <taxon>Zoogloeaceae</taxon>
        <taxon>Thauera</taxon>
    </lineage>
</organism>
<dbReference type="RefSeq" id="WP_094267459.1">
    <property type="nucleotide sequence ID" value="NZ_NOIH01000004.1"/>
</dbReference>
<accession>A0A235F0Q5</accession>